<feature type="transmembrane region" description="Helical" evidence="2">
    <location>
        <begin position="111"/>
        <end position="134"/>
    </location>
</feature>
<feature type="transmembrane region" description="Helical" evidence="2">
    <location>
        <begin position="140"/>
        <end position="159"/>
    </location>
</feature>
<feature type="region of interest" description="Disordered" evidence="1">
    <location>
        <begin position="204"/>
        <end position="231"/>
    </location>
</feature>
<dbReference type="RefSeq" id="WP_378750501.1">
    <property type="nucleotide sequence ID" value="NZ_JBHSSV010000003.1"/>
</dbReference>
<evidence type="ECO:0000256" key="1">
    <source>
        <dbReference type="SAM" id="MobiDB-lite"/>
    </source>
</evidence>
<evidence type="ECO:0008006" key="5">
    <source>
        <dbReference type="Google" id="ProtNLM"/>
    </source>
</evidence>
<gene>
    <name evidence="3" type="ORF">ACFQZV_04355</name>
</gene>
<dbReference type="EMBL" id="JBHTIM010000001">
    <property type="protein sequence ID" value="MFD0780530.1"/>
    <property type="molecule type" value="Genomic_DNA"/>
</dbReference>
<keyword evidence="2" id="KW-0812">Transmembrane</keyword>
<reference evidence="4" key="1">
    <citation type="journal article" date="2019" name="Int. J. Syst. Evol. Microbiol.">
        <title>The Global Catalogue of Microorganisms (GCM) 10K type strain sequencing project: providing services to taxonomists for standard genome sequencing and annotation.</title>
        <authorList>
            <consortium name="The Broad Institute Genomics Platform"/>
            <consortium name="The Broad Institute Genome Sequencing Center for Infectious Disease"/>
            <person name="Wu L."/>
            <person name="Ma J."/>
        </authorList>
    </citation>
    <scope>NUCLEOTIDE SEQUENCE [LARGE SCALE GENOMIC DNA]</scope>
    <source>
        <strain evidence="4">CCUG 50754</strain>
    </source>
</reference>
<keyword evidence="2" id="KW-1133">Transmembrane helix</keyword>
<dbReference type="Proteomes" id="UP001597042">
    <property type="component" value="Unassembled WGS sequence"/>
</dbReference>
<proteinExistence type="predicted"/>
<feature type="compositionally biased region" description="Pro residues" evidence="1">
    <location>
        <begin position="1"/>
        <end position="13"/>
    </location>
</feature>
<name>A0ABW2ZPZ9_9MICO</name>
<evidence type="ECO:0000256" key="2">
    <source>
        <dbReference type="SAM" id="Phobius"/>
    </source>
</evidence>
<accession>A0ABW2ZPZ9</accession>
<organism evidence="3 4">
    <name type="scientific">Microbacterium koreense</name>
    <dbReference type="NCBI Taxonomy" id="323761"/>
    <lineage>
        <taxon>Bacteria</taxon>
        <taxon>Bacillati</taxon>
        <taxon>Actinomycetota</taxon>
        <taxon>Actinomycetes</taxon>
        <taxon>Micrococcales</taxon>
        <taxon>Microbacteriaceae</taxon>
        <taxon>Microbacterium</taxon>
    </lineage>
</organism>
<protein>
    <recommendedName>
        <fullName evidence="5">DUF4190 domain-containing protein</fullName>
    </recommendedName>
</protein>
<evidence type="ECO:0000313" key="3">
    <source>
        <dbReference type="EMBL" id="MFD0780530.1"/>
    </source>
</evidence>
<feature type="compositionally biased region" description="Pro residues" evidence="1">
    <location>
        <begin position="62"/>
        <end position="75"/>
    </location>
</feature>
<evidence type="ECO:0000313" key="4">
    <source>
        <dbReference type="Proteomes" id="UP001597042"/>
    </source>
</evidence>
<keyword evidence="4" id="KW-1185">Reference proteome</keyword>
<feature type="compositionally biased region" description="Low complexity" evidence="1">
    <location>
        <begin position="76"/>
        <end position="85"/>
    </location>
</feature>
<sequence>MSNPTPPQDPSEQPPSGDAATPPVPPSPDHQPTQAYPPAYGSDQPTQAYPPGYGADQQPTQAYPPAPQHPVPPAYGQPAAGYPQQTSAAPGQPVYGAPAQPAQPDTRPKTFGWVALGLAIAGIVLVGVAFLPLLWVSLTLAVIGGILLLAALIMGIVVLANKKQGGKPLGIIAIIVSVLGGFAWIGALTWSLLLIGLASAGSGSAEVTDPTPPAVVETEDPGSGGSTDEEGDVDVVAGGEAAYLAEVRPALFELFQEVGPITEDEMELVFPDTLLVSLGETILILGEDGRQSMIDSLAQSAGDSFSAQQAERFYEIISSAALTHLAE</sequence>
<comment type="caution">
    <text evidence="3">The sequence shown here is derived from an EMBL/GenBank/DDBJ whole genome shotgun (WGS) entry which is preliminary data.</text>
</comment>
<feature type="transmembrane region" description="Helical" evidence="2">
    <location>
        <begin position="171"/>
        <end position="198"/>
    </location>
</feature>
<keyword evidence="2" id="KW-0472">Membrane</keyword>
<feature type="region of interest" description="Disordered" evidence="1">
    <location>
        <begin position="1"/>
        <end position="103"/>
    </location>
</feature>